<evidence type="ECO:0000256" key="6">
    <source>
        <dbReference type="ARBA" id="ARBA00023229"/>
    </source>
</evidence>
<reference evidence="10" key="1">
    <citation type="submission" date="2023-11" db="UniProtKB">
        <authorList>
            <consortium name="WormBaseParasite"/>
        </authorList>
    </citation>
    <scope>IDENTIFICATION</scope>
</reference>
<protein>
    <recommendedName>
        <fullName evidence="5">isopentenyl-diphosphate Delta-isomerase</fullName>
        <ecNumber evidence="5">5.3.3.2</ecNumber>
    </recommendedName>
</protein>
<dbReference type="GO" id="GO:0009240">
    <property type="term" value="P:isopentenyl diphosphate biosynthetic process"/>
    <property type="evidence" value="ECO:0007669"/>
    <property type="project" value="TreeGrafter"/>
</dbReference>
<evidence type="ECO:0000256" key="2">
    <source>
        <dbReference type="ARBA" id="ARBA00003951"/>
    </source>
</evidence>
<dbReference type="WBParaSite" id="SMTH1_19960.1">
    <property type="protein sequence ID" value="SMTH1_19960.1"/>
    <property type="gene ID" value="SMTH1_19960"/>
</dbReference>
<comment type="catalytic activity">
    <reaction evidence="1">
        <text>isopentenyl diphosphate = dimethylallyl diphosphate</text>
        <dbReference type="Rhea" id="RHEA:23284"/>
        <dbReference type="ChEBI" id="CHEBI:57623"/>
        <dbReference type="ChEBI" id="CHEBI:128769"/>
        <dbReference type="EC" id="5.3.3.2"/>
    </reaction>
</comment>
<sequence>MWRYVSLFSGARKYCSTQSNYMLNELCIVVDKFDHVLGFANKKTCHEVLFGKSLLHRAFSLFLFQEDTSSETNYRSLKLLVQKRSANKLTFPSLWSNTCCSHPIMNFPDELIESDAIGVKKAAQRKLFHELGINNTFVPLNRIHFLGRVLYTAPNEPCTQTGFAEHEVDYILVSVLDPVATRNLPDTDLMKLNPDEVSDARWMAFSDFNYMKCSPRDHISTSKTSDSDFCRSSITPWLRGLLARGLLQKLFSWAEASCGNHLQERFLTEDQSWDRTKIIHLSSEDVQ</sequence>
<organism evidence="9 10">
    <name type="scientific">Schistosoma mattheei</name>
    <dbReference type="NCBI Taxonomy" id="31246"/>
    <lineage>
        <taxon>Eukaryota</taxon>
        <taxon>Metazoa</taxon>
        <taxon>Spiralia</taxon>
        <taxon>Lophotrochozoa</taxon>
        <taxon>Platyhelminthes</taxon>
        <taxon>Trematoda</taxon>
        <taxon>Digenea</taxon>
        <taxon>Strigeidida</taxon>
        <taxon>Schistosomatoidea</taxon>
        <taxon>Schistosomatidae</taxon>
        <taxon>Schistosoma</taxon>
    </lineage>
</organism>
<dbReference type="Gene3D" id="3.90.79.10">
    <property type="entry name" value="Nucleoside Triphosphate Pyrophosphohydrolase"/>
    <property type="match status" value="1"/>
</dbReference>
<dbReference type="Proteomes" id="UP000050791">
    <property type="component" value="Unassembled WGS sequence"/>
</dbReference>
<evidence type="ECO:0000313" key="10">
    <source>
        <dbReference type="WBParaSite" id="SMTH1_19960.1"/>
    </source>
</evidence>
<dbReference type="InterPro" id="IPR015797">
    <property type="entry name" value="NUDIX_hydrolase-like_dom_sf"/>
</dbReference>
<dbReference type="InterPro" id="IPR000086">
    <property type="entry name" value="NUDIX_hydrolase_dom"/>
</dbReference>
<dbReference type="InterPro" id="IPR011876">
    <property type="entry name" value="IsopentenylPP_isomerase_typ1"/>
</dbReference>
<evidence type="ECO:0000256" key="4">
    <source>
        <dbReference type="ARBA" id="ARBA00007579"/>
    </source>
</evidence>
<feature type="domain" description="Nudix hydrolase" evidence="8">
    <location>
        <begin position="54"/>
        <end position="226"/>
    </location>
</feature>
<dbReference type="Pfam" id="PF00293">
    <property type="entry name" value="NUDIX"/>
    <property type="match status" value="1"/>
</dbReference>
<dbReference type="AlphaFoldDB" id="A0AA85AZM5"/>
<dbReference type="GO" id="GO:0004452">
    <property type="term" value="F:isopentenyl-diphosphate delta-isomerase activity"/>
    <property type="evidence" value="ECO:0007669"/>
    <property type="project" value="UniProtKB-EC"/>
</dbReference>
<evidence type="ECO:0000256" key="7">
    <source>
        <dbReference type="ARBA" id="ARBA00023235"/>
    </source>
</evidence>
<comment type="pathway">
    <text evidence="3">Isoprenoid biosynthesis; dimethylallyl diphosphate biosynthesis; dimethylallyl diphosphate from isopentenyl diphosphate: step 1/1.</text>
</comment>
<evidence type="ECO:0000313" key="9">
    <source>
        <dbReference type="Proteomes" id="UP000050791"/>
    </source>
</evidence>
<evidence type="ECO:0000259" key="8">
    <source>
        <dbReference type="PROSITE" id="PS51462"/>
    </source>
</evidence>
<proteinExistence type="inferred from homology"/>
<dbReference type="EC" id="5.3.3.2" evidence="5"/>
<dbReference type="PANTHER" id="PTHR10885:SF0">
    <property type="entry name" value="ISOPENTENYL-DIPHOSPHATE DELTA-ISOMERASE"/>
    <property type="match status" value="1"/>
</dbReference>
<comment type="similarity">
    <text evidence="4">Belongs to the IPP isomerase type 1 family.</text>
</comment>
<dbReference type="SUPFAM" id="SSF55811">
    <property type="entry name" value="Nudix"/>
    <property type="match status" value="1"/>
</dbReference>
<dbReference type="PROSITE" id="PS51462">
    <property type="entry name" value="NUDIX"/>
    <property type="match status" value="1"/>
</dbReference>
<name>A0AA85AZM5_9TREM</name>
<dbReference type="GO" id="GO:0005737">
    <property type="term" value="C:cytoplasm"/>
    <property type="evidence" value="ECO:0007669"/>
    <property type="project" value="TreeGrafter"/>
</dbReference>
<keyword evidence="6" id="KW-0414">Isoprene biosynthesis</keyword>
<keyword evidence="7" id="KW-0413">Isomerase</keyword>
<accession>A0AA85AZM5</accession>
<dbReference type="CDD" id="cd02885">
    <property type="entry name" value="NUDIX_IPP_Isomerase"/>
    <property type="match status" value="1"/>
</dbReference>
<evidence type="ECO:0000256" key="3">
    <source>
        <dbReference type="ARBA" id="ARBA00004826"/>
    </source>
</evidence>
<evidence type="ECO:0000256" key="1">
    <source>
        <dbReference type="ARBA" id="ARBA00000374"/>
    </source>
</evidence>
<comment type="function">
    <text evidence="2">Catalyzes the 1,3-allylic rearrangement of the homoallylic substrate isopentenyl (IPP) to its highly electrophilic allylic isomer, dimethylallyl diphosphate (DMAPP).</text>
</comment>
<dbReference type="PANTHER" id="PTHR10885">
    <property type="entry name" value="ISOPENTENYL-DIPHOSPHATE DELTA-ISOMERASE"/>
    <property type="match status" value="1"/>
</dbReference>
<dbReference type="NCBIfam" id="TIGR02150">
    <property type="entry name" value="IPP_isom_1"/>
    <property type="match status" value="1"/>
</dbReference>
<evidence type="ECO:0000256" key="5">
    <source>
        <dbReference type="ARBA" id="ARBA00012057"/>
    </source>
</evidence>